<feature type="signal peptide" evidence="1">
    <location>
        <begin position="1"/>
        <end position="15"/>
    </location>
</feature>
<dbReference type="EMBL" id="OV725083">
    <property type="protein sequence ID" value="CAH1408267.1"/>
    <property type="molecule type" value="Genomic_DNA"/>
</dbReference>
<dbReference type="OrthoDB" id="6601796at2759"/>
<name>A0A9P0HSF4_NEZVI</name>
<feature type="chain" id="PRO_5040711832" description="Cathepsin propeptide inhibitor domain-containing protein" evidence="1">
    <location>
        <begin position="16"/>
        <end position="98"/>
    </location>
</feature>
<dbReference type="EMBL" id="OV725083">
    <property type="protein sequence ID" value="CAH1408254.1"/>
    <property type="molecule type" value="Genomic_DNA"/>
</dbReference>
<evidence type="ECO:0000313" key="4">
    <source>
        <dbReference type="EMBL" id="CAH1408267.1"/>
    </source>
</evidence>
<dbReference type="InterPro" id="IPR038765">
    <property type="entry name" value="Papain-like_cys_pep_sf"/>
</dbReference>
<gene>
    <name evidence="3" type="ORF">NEZAVI_LOCUS15818</name>
    <name evidence="4" type="ORF">NEZAVI_LOCUS15831</name>
</gene>
<proteinExistence type="predicted"/>
<evidence type="ECO:0000256" key="1">
    <source>
        <dbReference type="SAM" id="SignalP"/>
    </source>
</evidence>
<keyword evidence="1" id="KW-0732">Signal</keyword>
<reference evidence="3" key="1">
    <citation type="submission" date="2022-01" db="EMBL/GenBank/DDBJ databases">
        <authorList>
            <person name="King R."/>
        </authorList>
    </citation>
    <scope>NUCLEOTIDE SEQUENCE</scope>
</reference>
<organism evidence="3 5">
    <name type="scientific">Nezara viridula</name>
    <name type="common">Southern green stink bug</name>
    <name type="synonym">Cimex viridulus</name>
    <dbReference type="NCBI Taxonomy" id="85310"/>
    <lineage>
        <taxon>Eukaryota</taxon>
        <taxon>Metazoa</taxon>
        <taxon>Ecdysozoa</taxon>
        <taxon>Arthropoda</taxon>
        <taxon>Hexapoda</taxon>
        <taxon>Insecta</taxon>
        <taxon>Pterygota</taxon>
        <taxon>Neoptera</taxon>
        <taxon>Paraneoptera</taxon>
        <taxon>Hemiptera</taxon>
        <taxon>Heteroptera</taxon>
        <taxon>Panheteroptera</taxon>
        <taxon>Pentatomomorpha</taxon>
        <taxon>Pentatomoidea</taxon>
        <taxon>Pentatomidae</taxon>
        <taxon>Pentatominae</taxon>
        <taxon>Nezara</taxon>
    </lineage>
</organism>
<evidence type="ECO:0000313" key="3">
    <source>
        <dbReference type="EMBL" id="CAH1408254.1"/>
    </source>
</evidence>
<evidence type="ECO:0000313" key="5">
    <source>
        <dbReference type="Proteomes" id="UP001152798"/>
    </source>
</evidence>
<sequence length="98" mass="11239">MKVVLLLFVVACCYALPTPDDWEDYKTQFNKSYPDEAEEQMRKDLFVKNKAYVDEHNKKHAAGMVSYTLGVNQFSDWTDEERKKLSGGLAPPTTEKST</sequence>
<accession>A0A9P0HSF4</accession>
<dbReference type="InterPro" id="IPR013201">
    <property type="entry name" value="Prot_inhib_I29"/>
</dbReference>
<protein>
    <recommendedName>
        <fullName evidence="2">Cathepsin propeptide inhibitor domain-containing protein</fullName>
    </recommendedName>
</protein>
<dbReference type="Proteomes" id="UP001152798">
    <property type="component" value="Chromosome 7"/>
</dbReference>
<dbReference type="AlphaFoldDB" id="A0A9P0HSF4"/>
<feature type="domain" description="Cathepsin propeptide inhibitor" evidence="2">
    <location>
        <begin position="22"/>
        <end position="82"/>
    </location>
</feature>
<keyword evidence="5" id="KW-1185">Reference proteome</keyword>
<dbReference type="Pfam" id="PF08246">
    <property type="entry name" value="Inhibitor_I29"/>
    <property type="match status" value="1"/>
</dbReference>
<dbReference type="Gene3D" id="1.10.287.2250">
    <property type="match status" value="1"/>
</dbReference>
<evidence type="ECO:0000259" key="2">
    <source>
        <dbReference type="SMART" id="SM00848"/>
    </source>
</evidence>
<dbReference type="SMART" id="SM00848">
    <property type="entry name" value="Inhibitor_I29"/>
    <property type="match status" value="1"/>
</dbReference>
<dbReference type="SUPFAM" id="SSF54001">
    <property type="entry name" value="Cysteine proteinases"/>
    <property type="match status" value="1"/>
</dbReference>